<organism evidence="1">
    <name type="scientific">bioreactor metagenome</name>
    <dbReference type="NCBI Taxonomy" id="1076179"/>
    <lineage>
        <taxon>unclassified sequences</taxon>
        <taxon>metagenomes</taxon>
        <taxon>ecological metagenomes</taxon>
    </lineage>
</organism>
<reference evidence="1" key="1">
    <citation type="submission" date="2019-08" db="EMBL/GenBank/DDBJ databases">
        <authorList>
            <person name="Kucharzyk K."/>
            <person name="Murdoch R.W."/>
            <person name="Higgins S."/>
            <person name="Loffler F."/>
        </authorList>
    </citation>
    <scope>NUCLEOTIDE SEQUENCE</scope>
</reference>
<sequence>MQVDHQRFTLGKLLRRRRCTGAKGGAIPAGNLIESCKVPLRNRSFLTHGQCGNASDHRLGQVFPTTIAQCLEDGSLSYIDDSRGFAEAGHRTGILDDRKLVHQMVGVDQRPTRQCGFKLRVLIMAEISFSRIGCNPILDAQPSPAYPQLLGQAGSNQAYGILPSHRGVSAYIVG</sequence>
<dbReference type="EMBL" id="VSSQ01009526">
    <property type="protein sequence ID" value="MPM41889.1"/>
    <property type="molecule type" value="Genomic_DNA"/>
</dbReference>
<comment type="caution">
    <text evidence="1">The sequence shown here is derived from an EMBL/GenBank/DDBJ whole genome shotgun (WGS) entry which is preliminary data.</text>
</comment>
<name>A0A644ZLU2_9ZZZZ</name>
<protein>
    <submittedName>
        <fullName evidence="1">Uncharacterized protein</fullName>
    </submittedName>
</protein>
<proteinExistence type="predicted"/>
<evidence type="ECO:0000313" key="1">
    <source>
        <dbReference type="EMBL" id="MPM41889.1"/>
    </source>
</evidence>
<dbReference type="AlphaFoldDB" id="A0A644ZLU2"/>
<accession>A0A644ZLU2</accession>
<gene>
    <name evidence="1" type="ORF">SDC9_88549</name>
</gene>